<evidence type="ECO:0000313" key="2">
    <source>
        <dbReference type="EMBL" id="RCX31305.1"/>
    </source>
</evidence>
<name>A0A369CDW5_9GAMM</name>
<evidence type="ECO:0000313" key="3">
    <source>
        <dbReference type="Proteomes" id="UP000252707"/>
    </source>
</evidence>
<gene>
    <name evidence="2" type="ORF">DFQ59_103273</name>
</gene>
<dbReference type="AlphaFoldDB" id="A0A369CDW5"/>
<proteinExistence type="predicted"/>
<feature type="compositionally biased region" description="Basic and acidic residues" evidence="1">
    <location>
        <begin position="7"/>
        <end position="24"/>
    </location>
</feature>
<dbReference type="EMBL" id="QPJY01000003">
    <property type="protein sequence ID" value="RCX31305.1"/>
    <property type="molecule type" value="Genomic_DNA"/>
</dbReference>
<accession>A0A369CDW5</accession>
<comment type="caution">
    <text evidence="2">The sequence shown here is derived from an EMBL/GenBank/DDBJ whole genome shotgun (WGS) entry which is preliminary data.</text>
</comment>
<keyword evidence="3" id="KW-1185">Reference proteome</keyword>
<reference evidence="2 3" key="1">
    <citation type="submission" date="2018-07" db="EMBL/GenBank/DDBJ databases">
        <title>Genomic Encyclopedia of Type Strains, Phase IV (KMG-IV): sequencing the most valuable type-strain genomes for metagenomic binning, comparative biology and taxonomic classification.</title>
        <authorList>
            <person name="Goeker M."/>
        </authorList>
    </citation>
    <scope>NUCLEOTIDE SEQUENCE [LARGE SCALE GENOMIC DNA]</scope>
    <source>
        <strain evidence="2 3">DSM 26407</strain>
    </source>
</reference>
<sequence length="43" mass="4674">MSRPQKSNREAKKQPLLTPKEKKAAKQAKKHAGESGAFIVKGA</sequence>
<feature type="region of interest" description="Disordered" evidence="1">
    <location>
        <begin position="1"/>
        <end position="43"/>
    </location>
</feature>
<protein>
    <submittedName>
        <fullName evidence="2">Uncharacterized protein</fullName>
    </submittedName>
</protein>
<evidence type="ECO:0000256" key="1">
    <source>
        <dbReference type="SAM" id="MobiDB-lite"/>
    </source>
</evidence>
<dbReference type="RefSeq" id="WP_281268243.1">
    <property type="nucleotide sequence ID" value="NZ_QPJY01000003.1"/>
</dbReference>
<dbReference type="Proteomes" id="UP000252707">
    <property type="component" value="Unassembled WGS sequence"/>
</dbReference>
<organism evidence="2 3">
    <name type="scientific">Thioalbus denitrificans</name>
    <dbReference type="NCBI Taxonomy" id="547122"/>
    <lineage>
        <taxon>Bacteria</taxon>
        <taxon>Pseudomonadati</taxon>
        <taxon>Pseudomonadota</taxon>
        <taxon>Gammaproteobacteria</taxon>
        <taxon>Chromatiales</taxon>
        <taxon>Ectothiorhodospiraceae</taxon>
        <taxon>Thioalbus</taxon>
    </lineage>
</organism>